<dbReference type="Proteomes" id="UP000617041">
    <property type="component" value="Unassembled WGS sequence"/>
</dbReference>
<sequence>MDAHDTDPSIHEAAAVKPAGRFARLVEAWFGRGGAELPAGEPFRDSDFEADSGFFGRPLGEH</sequence>
<comment type="caution">
    <text evidence="2">The sequence shown here is derived from an EMBL/GenBank/DDBJ whole genome shotgun (WGS) entry which is preliminary data.</text>
</comment>
<dbReference type="AlphaFoldDB" id="A0A934UR33"/>
<name>A0A934UR33_9BURK</name>
<accession>A0A934UR33</accession>
<dbReference type="RefSeq" id="WP_200787204.1">
    <property type="nucleotide sequence ID" value="NZ_JAEDAO010000001.1"/>
</dbReference>
<keyword evidence="3" id="KW-1185">Reference proteome</keyword>
<evidence type="ECO:0000313" key="2">
    <source>
        <dbReference type="EMBL" id="MBK0392258.1"/>
    </source>
</evidence>
<evidence type="ECO:0000313" key="3">
    <source>
        <dbReference type="Proteomes" id="UP000617041"/>
    </source>
</evidence>
<dbReference type="EMBL" id="JAEDAO010000001">
    <property type="protein sequence ID" value="MBK0392258.1"/>
    <property type="molecule type" value="Genomic_DNA"/>
</dbReference>
<feature type="region of interest" description="Disordered" evidence="1">
    <location>
        <begin position="36"/>
        <end position="62"/>
    </location>
</feature>
<gene>
    <name evidence="2" type="ORF">I8E28_06630</name>
</gene>
<proteinExistence type="predicted"/>
<protein>
    <submittedName>
        <fullName evidence="2">Uncharacterized protein</fullName>
    </submittedName>
</protein>
<evidence type="ECO:0000256" key="1">
    <source>
        <dbReference type="SAM" id="MobiDB-lite"/>
    </source>
</evidence>
<organism evidence="2 3">
    <name type="scientific">Ramlibacter algicola</name>
    <dbReference type="NCBI Taxonomy" id="2795217"/>
    <lineage>
        <taxon>Bacteria</taxon>
        <taxon>Pseudomonadati</taxon>
        <taxon>Pseudomonadota</taxon>
        <taxon>Betaproteobacteria</taxon>
        <taxon>Burkholderiales</taxon>
        <taxon>Comamonadaceae</taxon>
        <taxon>Ramlibacter</taxon>
    </lineage>
</organism>
<reference evidence="2" key="1">
    <citation type="submission" date="2020-12" db="EMBL/GenBank/DDBJ databases">
        <title>Ramlibacter sp. nov., isolated from a freshwater alga, Cryptomonas.</title>
        <authorList>
            <person name="Kim H.M."/>
            <person name="Jeon C.O."/>
        </authorList>
    </citation>
    <scope>NUCLEOTIDE SEQUENCE</scope>
    <source>
        <strain evidence="2">CrO1</strain>
    </source>
</reference>